<reference evidence="4" key="1">
    <citation type="submission" date="2021-09" db="EMBL/GenBank/DDBJ databases">
        <title>Complete genome sequence and metabolic characterization of Streptomyces tanashiensis DSM 731 the producer of antibacterial Kalafungin and diverse secondary metabolites.</title>
        <authorList>
            <person name="Abbasi M.N."/>
            <person name="Anwar M.N."/>
            <person name="Alam K."/>
            <person name="Shoaib M."/>
            <person name="Lin Z."/>
            <person name="Hayat M."/>
            <person name="Ali M.I."/>
            <person name="Malik H.M.T."/>
            <person name="Ahmed I."/>
            <person name="Li A."/>
            <person name="Hailong Wang H."/>
            <person name="Zhang Y."/>
        </authorList>
    </citation>
    <scope>NUCLEOTIDE SEQUENCE</scope>
    <source>
        <strain evidence="4">Kala</strain>
    </source>
</reference>
<evidence type="ECO:0000313" key="5">
    <source>
        <dbReference type="Proteomes" id="UP001164506"/>
    </source>
</evidence>
<dbReference type="InterPro" id="IPR006976">
    <property type="entry name" value="VanZ-like"/>
</dbReference>
<feature type="transmembrane region" description="Helical" evidence="2">
    <location>
        <begin position="52"/>
        <end position="73"/>
    </location>
</feature>
<name>A0ABY6R9Y2_9ACTN</name>
<keyword evidence="2" id="KW-0812">Transmembrane</keyword>
<feature type="domain" description="VanZ-like" evidence="3">
    <location>
        <begin position="66"/>
        <end position="179"/>
    </location>
</feature>
<keyword evidence="2" id="KW-1133">Transmembrane helix</keyword>
<gene>
    <name evidence="4" type="ORF">LDH80_36755</name>
</gene>
<dbReference type="PANTHER" id="PTHR36834">
    <property type="entry name" value="MEMBRANE PROTEIN-RELATED"/>
    <property type="match status" value="1"/>
</dbReference>
<keyword evidence="5" id="KW-1185">Reference proteome</keyword>
<evidence type="ECO:0000313" key="4">
    <source>
        <dbReference type="EMBL" id="UZX25908.1"/>
    </source>
</evidence>
<feature type="transmembrane region" description="Helical" evidence="2">
    <location>
        <begin position="109"/>
        <end position="126"/>
    </location>
</feature>
<dbReference type="RefSeq" id="WP_267260153.1">
    <property type="nucleotide sequence ID" value="NZ_CP084204.1"/>
</dbReference>
<dbReference type="PANTHER" id="PTHR36834:SF1">
    <property type="entry name" value="INTEGRAL MEMBRANE PROTEIN"/>
    <property type="match status" value="1"/>
</dbReference>
<evidence type="ECO:0000256" key="2">
    <source>
        <dbReference type="SAM" id="Phobius"/>
    </source>
</evidence>
<accession>A0ABY6R9Y2</accession>
<dbReference type="InterPro" id="IPR053150">
    <property type="entry name" value="Teicoplanin_resist-assoc"/>
</dbReference>
<dbReference type="EMBL" id="CP084204">
    <property type="protein sequence ID" value="UZX25908.1"/>
    <property type="molecule type" value="Genomic_DNA"/>
</dbReference>
<feature type="compositionally biased region" description="Low complexity" evidence="1">
    <location>
        <begin position="1"/>
        <end position="32"/>
    </location>
</feature>
<proteinExistence type="predicted"/>
<evidence type="ECO:0000256" key="1">
    <source>
        <dbReference type="SAM" id="MobiDB-lite"/>
    </source>
</evidence>
<dbReference type="Proteomes" id="UP001164506">
    <property type="component" value="Chromosome"/>
</dbReference>
<protein>
    <submittedName>
        <fullName evidence="4">VanZ family protein</fullName>
    </submittedName>
</protein>
<feature type="transmembrane region" description="Helical" evidence="2">
    <location>
        <begin position="165"/>
        <end position="184"/>
    </location>
</feature>
<dbReference type="GeneID" id="95605107"/>
<organism evidence="4 5">
    <name type="scientific">Streptomyces tanashiensis</name>
    <dbReference type="NCBI Taxonomy" id="67367"/>
    <lineage>
        <taxon>Bacteria</taxon>
        <taxon>Bacillati</taxon>
        <taxon>Actinomycetota</taxon>
        <taxon>Actinomycetes</taxon>
        <taxon>Kitasatosporales</taxon>
        <taxon>Streptomycetaceae</taxon>
        <taxon>Streptomyces</taxon>
    </lineage>
</organism>
<feature type="region of interest" description="Disordered" evidence="1">
    <location>
        <begin position="1"/>
        <end position="43"/>
    </location>
</feature>
<sequence>MIGRRAWARRAGPAGGKAAAPAEPGAEQGGSPQERGGSEPVRRGPGRFVRALVALAALAGMAAFAAVLAGLTLEASPASVPLTHNNLTPGRSIENYLNQPGFVETVKQLGGNIALGVPFGILLPLLSLKARGFLRVALATAATMLLVELVQGALITGRAFDIDDVLLNTAGALLGYVLVGRRLGRAVHPRTRPRRWRRRRPGDSSA</sequence>
<dbReference type="Pfam" id="PF04892">
    <property type="entry name" value="VanZ"/>
    <property type="match status" value="1"/>
</dbReference>
<feature type="transmembrane region" description="Helical" evidence="2">
    <location>
        <begin position="133"/>
        <end position="153"/>
    </location>
</feature>
<keyword evidence="2" id="KW-0472">Membrane</keyword>
<evidence type="ECO:0000259" key="3">
    <source>
        <dbReference type="Pfam" id="PF04892"/>
    </source>
</evidence>